<keyword evidence="5" id="KW-1185">Reference proteome</keyword>
<keyword evidence="1" id="KW-0472">Membrane</keyword>
<dbReference type="Proteomes" id="UP001252688">
    <property type="component" value="Unassembled WGS sequence"/>
</dbReference>
<sequence>MTIKITRKTGIGGSITPVNIRIENEEIVKLDNYQSHFFMPKVEKTKVRVTNWFYGSEEAILENSSDVIVRINRKALILNYAMFPFLFYGFVMTSLVATLIALGLCLASFFYSRKHWFEFVKIKR</sequence>
<evidence type="ECO:0000313" key="4">
    <source>
        <dbReference type="Proteomes" id="UP000559864"/>
    </source>
</evidence>
<protein>
    <submittedName>
        <fullName evidence="2">Uncharacterized protein</fullName>
    </submittedName>
</protein>
<reference evidence="3 5" key="2">
    <citation type="submission" date="2023-05" db="EMBL/GenBank/DDBJ databases">
        <title>A Combination of Whole Genome Sequencing and Metagenomics Reveals Diversity of Listeria spp. in Soil Collected from the Nantahala National Forest.</title>
        <authorList>
            <person name="Wang J."/>
            <person name="Schamp C.N."/>
            <person name="Hudson L.K."/>
            <person name="Chaggar H.K."/>
            <person name="Bryan D.W."/>
            <person name="Radosevich M."/>
            <person name="Denes T.G."/>
        </authorList>
    </citation>
    <scope>NUCLEOTIDE SEQUENCE [LARGE SCALE GENOMIC DNA]</scope>
    <source>
        <strain evidence="3 5">UTK S2-0002</strain>
    </source>
</reference>
<reference evidence="2 4" key="1">
    <citation type="submission" date="2020-03" db="EMBL/GenBank/DDBJ databases">
        <title>Soil Listeria distribution.</title>
        <authorList>
            <person name="Liao J."/>
            <person name="Wiedmann M."/>
        </authorList>
    </citation>
    <scope>NUCLEOTIDE SEQUENCE [LARGE SCALE GENOMIC DNA]</scope>
    <source>
        <strain evidence="2 4">FSL L7-0123</strain>
    </source>
</reference>
<evidence type="ECO:0000313" key="2">
    <source>
        <dbReference type="EMBL" id="MBC2250636.1"/>
    </source>
</evidence>
<dbReference type="RefSeq" id="WP_185605025.1">
    <property type="nucleotide sequence ID" value="NZ_JAARZC010000003.1"/>
</dbReference>
<dbReference type="Proteomes" id="UP000559864">
    <property type="component" value="Unassembled WGS sequence"/>
</dbReference>
<accession>A0A7X0ZE54</accession>
<dbReference type="AlphaFoldDB" id="A0A7X0ZE54"/>
<feature type="transmembrane region" description="Helical" evidence="1">
    <location>
        <begin position="85"/>
        <end position="111"/>
    </location>
</feature>
<evidence type="ECO:0000256" key="1">
    <source>
        <dbReference type="SAM" id="Phobius"/>
    </source>
</evidence>
<evidence type="ECO:0000313" key="5">
    <source>
        <dbReference type="Proteomes" id="UP001252688"/>
    </source>
</evidence>
<evidence type="ECO:0000313" key="3">
    <source>
        <dbReference type="EMBL" id="MDT0114581.1"/>
    </source>
</evidence>
<keyword evidence="1" id="KW-1133">Transmembrane helix</keyword>
<comment type="caution">
    <text evidence="2">The sequence shown here is derived from an EMBL/GenBank/DDBJ whole genome shotgun (WGS) entry which is preliminary data.</text>
</comment>
<gene>
    <name evidence="2" type="ORF">HCB49_11615</name>
    <name evidence="3" type="ORF">QJV37_10630</name>
</gene>
<keyword evidence="1" id="KW-0812">Transmembrane</keyword>
<proteinExistence type="predicted"/>
<organism evidence="2 4">
    <name type="scientific">Listeria cossartiae subsp. cayugensis</name>
    <dbReference type="NCBI Taxonomy" id="2713505"/>
    <lineage>
        <taxon>Bacteria</taxon>
        <taxon>Bacillati</taxon>
        <taxon>Bacillota</taxon>
        <taxon>Bacilli</taxon>
        <taxon>Bacillales</taxon>
        <taxon>Listeriaceae</taxon>
        <taxon>Listeria</taxon>
        <taxon>Listeria cossartiae</taxon>
    </lineage>
</organism>
<name>A0A7X0ZE54_9LIST</name>
<dbReference type="EMBL" id="JAARZC010000003">
    <property type="protein sequence ID" value="MBC2250636.1"/>
    <property type="molecule type" value="Genomic_DNA"/>
</dbReference>
<dbReference type="EMBL" id="JASBAM010000003">
    <property type="protein sequence ID" value="MDT0114581.1"/>
    <property type="molecule type" value="Genomic_DNA"/>
</dbReference>